<reference evidence="8 9" key="1">
    <citation type="submission" date="2015-09" db="EMBL/GenBank/DDBJ databases">
        <title>Genome sequence of Oxobacter pfennigii DSM 3222.</title>
        <authorList>
            <person name="Poehlein A."/>
            <person name="Bengelsdorf F.R."/>
            <person name="Schiel-Bengelsdorf B."/>
            <person name="Duerre P."/>
            <person name="Daniel R."/>
        </authorList>
    </citation>
    <scope>NUCLEOTIDE SEQUENCE [LARGE SCALE GENOMIC DNA]</scope>
    <source>
        <strain evidence="8 9">DSM 3222</strain>
    </source>
</reference>
<gene>
    <name evidence="8" type="primary">sigF_1</name>
    <name evidence="8" type="ORF">OXPF_10420</name>
</gene>
<dbReference type="STRING" id="36849.OXPF_10420"/>
<dbReference type="InterPro" id="IPR036388">
    <property type="entry name" value="WH-like_DNA-bd_sf"/>
</dbReference>
<dbReference type="PATRIC" id="fig|36849.3.peg.1114"/>
<dbReference type="InterPro" id="IPR014236">
    <property type="entry name" value="RNA_pol_sigma-F"/>
</dbReference>
<dbReference type="PIRSF" id="PIRSF000770">
    <property type="entry name" value="RNA_pol_sigma-SigE/K"/>
    <property type="match status" value="1"/>
</dbReference>
<dbReference type="InterPro" id="IPR050239">
    <property type="entry name" value="Sigma-70_RNA_pol_init_factors"/>
</dbReference>
<dbReference type="CDD" id="cd06171">
    <property type="entry name" value="Sigma70_r4"/>
    <property type="match status" value="1"/>
</dbReference>
<organism evidence="8 9">
    <name type="scientific">Oxobacter pfennigii</name>
    <dbReference type="NCBI Taxonomy" id="36849"/>
    <lineage>
        <taxon>Bacteria</taxon>
        <taxon>Bacillati</taxon>
        <taxon>Bacillota</taxon>
        <taxon>Clostridia</taxon>
        <taxon>Eubacteriales</taxon>
        <taxon>Clostridiaceae</taxon>
        <taxon>Oxobacter</taxon>
    </lineage>
</organism>
<comment type="caution">
    <text evidence="8">The sequence shown here is derived from an EMBL/GenBank/DDBJ whole genome shotgun (WGS) entry which is preliminary data.</text>
</comment>
<dbReference type="Pfam" id="PF04542">
    <property type="entry name" value="Sigma70_r2"/>
    <property type="match status" value="1"/>
</dbReference>
<keyword evidence="2" id="KW-0749">Sporulation</keyword>
<keyword evidence="9" id="KW-1185">Reference proteome</keyword>
<dbReference type="RefSeq" id="WP_054874147.1">
    <property type="nucleotide sequence ID" value="NZ_LKET01000024.1"/>
</dbReference>
<dbReference type="InterPro" id="IPR014322">
    <property type="entry name" value="RNA_pol_sigma-B/F/G"/>
</dbReference>
<feature type="domain" description="HTH cro/C1-type" evidence="7">
    <location>
        <begin position="212"/>
        <end position="242"/>
    </location>
</feature>
<evidence type="ECO:0000313" key="9">
    <source>
        <dbReference type="Proteomes" id="UP000050326"/>
    </source>
</evidence>
<keyword evidence="6" id="KW-0804">Transcription</keyword>
<keyword evidence="4" id="KW-0731">Sigma factor</keyword>
<evidence type="ECO:0000256" key="1">
    <source>
        <dbReference type="ARBA" id="ARBA00007788"/>
    </source>
</evidence>
<dbReference type="InterPro" id="IPR014284">
    <property type="entry name" value="RNA_pol_sigma-70_dom"/>
</dbReference>
<dbReference type="SUPFAM" id="SSF88946">
    <property type="entry name" value="Sigma2 domain of RNA polymerase sigma factors"/>
    <property type="match status" value="1"/>
</dbReference>
<keyword evidence="3" id="KW-0805">Transcription regulation</keyword>
<protein>
    <submittedName>
        <fullName evidence="8">RNA polymerase sigma-F factor</fullName>
    </submittedName>
</protein>
<dbReference type="PANTHER" id="PTHR30603:SF17">
    <property type="entry name" value="RNA POLYMERASE SIGMA-G FACTOR"/>
    <property type="match status" value="1"/>
</dbReference>
<evidence type="ECO:0000256" key="3">
    <source>
        <dbReference type="ARBA" id="ARBA00023015"/>
    </source>
</evidence>
<dbReference type="NCBIfam" id="TIGR02980">
    <property type="entry name" value="SigBFG"/>
    <property type="match status" value="1"/>
</dbReference>
<keyword evidence="5" id="KW-0238">DNA-binding</keyword>
<dbReference type="InterPro" id="IPR013325">
    <property type="entry name" value="RNA_pol_sigma_r2"/>
</dbReference>
<dbReference type="GO" id="GO:0003677">
    <property type="term" value="F:DNA binding"/>
    <property type="evidence" value="ECO:0007669"/>
    <property type="project" value="UniProtKB-KW"/>
</dbReference>
<dbReference type="InterPro" id="IPR001387">
    <property type="entry name" value="Cro/C1-type_HTH"/>
</dbReference>
<dbReference type="PROSITE" id="PS00716">
    <property type="entry name" value="SIGMA70_2"/>
    <property type="match status" value="1"/>
</dbReference>
<dbReference type="Gene3D" id="1.10.10.10">
    <property type="entry name" value="Winged helix-like DNA-binding domain superfamily/Winged helix DNA-binding domain"/>
    <property type="match status" value="2"/>
</dbReference>
<dbReference type="Proteomes" id="UP000050326">
    <property type="component" value="Unassembled WGS sequence"/>
</dbReference>
<dbReference type="InterPro" id="IPR007627">
    <property type="entry name" value="RNA_pol_sigma70_r2"/>
</dbReference>
<dbReference type="NCBIfam" id="TIGR02937">
    <property type="entry name" value="sigma70-ECF"/>
    <property type="match status" value="1"/>
</dbReference>
<evidence type="ECO:0000313" key="8">
    <source>
        <dbReference type="EMBL" id="KPU45347.1"/>
    </source>
</evidence>
<dbReference type="PROSITE" id="PS50943">
    <property type="entry name" value="HTH_CROC1"/>
    <property type="match status" value="1"/>
</dbReference>
<sequence>MSSKANSKGISEILSHEETLELISKSQKGDKLSEEILIKRNVGLISSIAKRFMNRGYEFEDLFQIGSIGIIKAIKNFDTTFSVKFSTYAVPMIMGEIKRFIRDDGIIKVSRSMKDVAKKAKVAKERMAKELGREPTIAEISEELGITTEDLVVAMDSAISPEYLYDVIHQDDGSPVLLIDKLSEEKDVDSEITDRIALKEVLDKLEPKARQIIILRYFKDKTQTEIAKMMGISQVQVSRIEKKVLEKMKEIMT</sequence>
<dbReference type="GO" id="GO:0016987">
    <property type="term" value="F:sigma factor activity"/>
    <property type="evidence" value="ECO:0007669"/>
    <property type="project" value="UniProtKB-KW"/>
</dbReference>
<dbReference type="Pfam" id="PF04545">
    <property type="entry name" value="Sigma70_r4"/>
    <property type="match status" value="1"/>
</dbReference>
<proteinExistence type="inferred from homology"/>
<dbReference type="InterPro" id="IPR007624">
    <property type="entry name" value="RNA_pol_sigma70_r3"/>
</dbReference>
<dbReference type="NCBIfam" id="NF004052">
    <property type="entry name" value="PRK05572.1"/>
    <property type="match status" value="1"/>
</dbReference>
<dbReference type="PANTHER" id="PTHR30603">
    <property type="entry name" value="RNA POLYMERASE SIGMA FACTOR RPO"/>
    <property type="match status" value="1"/>
</dbReference>
<dbReference type="OrthoDB" id="9809557at2"/>
<dbReference type="EMBL" id="LKET01000024">
    <property type="protein sequence ID" value="KPU45347.1"/>
    <property type="molecule type" value="Genomic_DNA"/>
</dbReference>
<evidence type="ECO:0000256" key="4">
    <source>
        <dbReference type="ARBA" id="ARBA00023082"/>
    </source>
</evidence>
<dbReference type="AlphaFoldDB" id="A0A0P8WRZ9"/>
<evidence type="ECO:0000256" key="6">
    <source>
        <dbReference type="ARBA" id="ARBA00023163"/>
    </source>
</evidence>
<dbReference type="GO" id="GO:0030435">
    <property type="term" value="P:sporulation resulting in formation of a cellular spore"/>
    <property type="evidence" value="ECO:0007669"/>
    <property type="project" value="UniProtKB-KW"/>
</dbReference>
<dbReference type="NCBIfam" id="TIGR02885">
    <property type="entry name" value="spore_sigF"/>
    <property type="match status" value="1"/>
</dbReference>
<dbReference type="GO" id="GO:0006352">
    <property type="term" value="P:DNA-templated transcription initiation"/>
    <property type="evidence" value="ECO:0007669"/>
    <property type="project" value="InterPro"/>
</dbReference>
<dbReference type="Gene3D" id="1.20.120.1810">
    <property type="match status" value="1"/>
</dbReference>
<evidence type="ECO:0000259" key="7">
    <source>
        <dbReference type="PROSITE" id="PS50943"/>
    </source>
</evidence>
<dbReference type="InterPro" id="IPR013324">
    <property type="entry name" value="RNA_pol_sigma_r3/r4-like"/>
</dbReference>
<dbReference type="InterPro" id="IPR007630">
    <property type="entry name" value="RNA_pol_sigma70_r4"/>
</dbReference>
<comment type="similarity">
    <text evidence="1">Belongs to the sigma-70 factor family.</text>
</comment>
<evidence type="ECO:0000256" key="2">
    <source>
        <dbReference type="ARBA" id="ARBA00022969"/>
    </source>
</evidence>
<name>A0A0P8WRZ9_9CLOT</name>
<evidence type="ECO:0000256" key="5">
    <source>
        <dbReference type="ARBA" id="ARBA00023125"/>
    </source>
</evidence>
<accession>A0A0P8WRZ9</accession>
<dbReference type="Pfam" id="PF04539">
    <property type="entry name" value="Sigma70_r3"/>
    <property type="match status" value="1"/>
</dbReference>
<dbReference type="InterPro" id="IPR000943">
    <property type="entry name" value="RNA_pol_sigma70"/>
</dbReference>
<dbReference type="SUPFAM" id="SSF88659">
    <property type="entry name" value="Sigma3 and sigma4 domains of RNA polymerase sigma factors"/>
    <property type="match status" value="2"/>
</dbReference>
<dbReference type="PRINTS" id="PR00046">
    <property type="entry name" value="SIGMA70FCT"/>
</dbReference>